<reference evidence="1 2" key="1">
    <citation type="submission" date="2013-11" db="EMBL/GenBank/DDBJ databases">
        <title>Single cell genomics of uncultured Tannerella BU063 (oral taxon 286).</title>
        <authorList>
            <person name="Beall C.J."/>
            <person name="Campbell A.G."/>
            <person name="Griffen A.L."/>
            <person name="Podar M."/>
            <person name="Leys E.J."/>
        </authorList>
    </citation>
    <scope>NUCLEOTIDE SEQUENCE [LARGE SCALE GENOMIC DNA]</scope>
    <source>
        <strain evidence="1">Cell 2</strain>
    </source>
</reference>
<evidence type="ECO:0000313" key="1">
    <source>
        <dbReference type="EMBL" id="ETK02203.1"/>
    </source>
</evidence>
<protein>
    <recommendedName>
        <fullName evidence="3">ATP-grasp domain-containing protein</fullName>
    </recommendedName>
</protein>
<dbReference type="Proteomes" id="UP000018837">
    <property type="component" value="Unassembled WGS sequence"/>
</dbReference>
<comment type="caution">
    <text evidence="1">The sequence shown here is derived from an EMBL/GenBank/DDBJ whole genome shotgun (WGS) entry which is preliminary data.</text>
</comment>
<accession>W2C570</accession>
<dbReference type="Gene3D" id="3.30.470.20">
    <property type="entry name" value="ATP-grasp fold, B domain"/>
    <property type="match status" value="1"/>
</dbReference>
<dbReference type="SUPFAM" id="SSF56059">
    <property type="entry name" value="Glutathione synthetase ATP-binding domain-like"/>
    <property type="match status" value="1"/>
</dbReference>
<name>W2C570_9BACT</name>
<dbReference type="EMBL" id="AYUF01000390">
    <property type="protein sequence ID" value="ETK02203.1"/>
    <property type="molecule type" value="Genomic_DNA"/>
</dbReference>
<gene>
    <name evidence="1" type="ORF">N425_05640</name>
</gene>
<evidence type="ECO:0008006" key="3">
    <source>
        <dbReference type="Google" id="ProtNLM"/>
    </source>
</evidence>
<dbReference type="PATRIC" id="fig|1411148.3.peg.822"/>
<proteinExistence type="predicted"/>
<evidence type="ECO:0000313" key="2">
    <source>
        <dbReference type="Proteomes" id="UP000018837"/>
    </source>
</evidence>
<organism evidence="1 2">
    <name type="scientific">Tannerella sp. oral taxon BU063 isolate Cell 2</name>
    <dbReference type="NCBI Taxonomy" id="1411148"/>
    <lineage>
        <taxon>Bacteria</taxon>
        <taxon>Pseudomonadati</taxon>
        <taxon>Bacteroidota</taxon>
        <taxon>Bacteroidia</taxon>
        <taxon>Bacteroidales</taxon>
        <taxon>Tannerellaceae</taxon>
        <taxon>Tannerella</taxon>
    </lineage>
</organism>
<dbReference type="AlphaFoldDB" id="W2C570"/>
<sequence length="300" mass="32296">MHTYIIAGIRRDPRFSPHHKANDEAIFRLTAEALRARGCTVREYAEADLWAEAVSADAVFGMARDPRSIRCLQRMEDGGLPVVNSGYAIARCGREPMTRLLTEANLPHPRSLILSTADDPVPALASAAIDACWVKRADGHVVGAGDVTFAASREATREVFRRLSDGGIRTAVVNEHLTGDLVKFYGVAGTDFFYAFYPTATHHGKFGLEQVNGPARGIAYDADALRTTCHRAATVLGLRVYGGDCIVSDTDGLVRLIDFNDWPSFAPCREAAAPFIAACIIGSIGLRPGSYAPSGASSQK</sequence>